<evidence type="ECO:0000313" key="2">
    <source>
        <dbReference type="EMBL" id="CAH3164878.1"/>
    </source>
</evidence>
<feature type="domain" description="Mutator-like transposase" evidence="1">
    <location>
        <begin position="56"/>
        <end position="399"/>
    </location>
</feature>
<dbReference type="Pfam" id="PF20700">
    <property type="entry name" value="Mutator"/>
    <property type="match status" value="1"/>
</dbReference>
<sequence>MVEQKIAGPSRDNKGRFRRCLSMHEAGRRKNLGKIWEHKSPDREEVCFENMTKISGRRVVELDLLAEALDRGCNTCTNPLQLSRITDETVSGLGSFLYIMCSNPDCGELNICQTSKTHMVPGRMRGRPIFDVNTKLAAGMLHAGMGATHVNALLSSLNIPPVHGDTLKAREQEIGPAIEDIANTSCERMLEEEKKQWGSTERVNETVPIGASYDMRWQKRGKGHNSLTGVGSLIGVKTGKVIGFGTRTKRCATCEAASRAGKRARTHDCRCNWDGSSKSMEADVCAQLVKSCEENGEAQMAILVGDDDSSTIKKVRDTLDHDVEKWSDIVHAKRAFASSLYGLQKSHKKLTAKVIDYLQKCFSYAVTQNKNDPTGVKNGLRAIVPHAFGDHGTCSISWCKYLKDPVTYRHSTLPHGKDLEGEDLKKDLQETIEIYCDNAEKLAPLGSSQANEALNNTIGSKAPKIRHYGSSESNDYRVACAVSQKNIGHSYVSEVCNVDKYSFTPCYIPIHILCGIRNNIT</sequence>
<reference evidence="2 3" key="1">
    <citation type="submission" date="2022-05" db="EMBL/GenBank/DDBJ databases">
        <authorList>
            <consortium name="Genoscope - CEA"/>
            <person name="William W."/>
        </authorList>
    </citation>
    <scope>NUCLEOTIDE SEQUENCE [LARGE SCALE GENOMIC DNA]</scope>
</reference>
<keyword evidence="3" id="KW-1185">Reference proteome</keyword>
<comment type="caution">
    <text evidence="2">The sequence shown here is derived from an EMBL/GenBank/DDBJ whole genome shotgun (WGS) entry which is preliminary data.</text>
</comment>
<name>A0ABN8QHV5_9CNID</name>
<accession>A0ABN8QHV5</accession>
<gene>
    <name evidence="2" type="ORF">PEVE_00005139</name>
</gene>
<dbReference type="EMBL" id="CALNXI010001323">
    <property type="protein sequence ID" value="CAH3164878.1"/>
    <property type="molecule type" value="Genomic_DNA"/>
</dbReference>
<organism evidence="2 3">
    <name type="scientific">Porites evermanni</name>
    <dbReference type="NCBI Taxonomy" id="104178"/>
    <lineage>
        <taxon>Eukaryota</taxon>
        <taxon>Metazoa</taxon>
        <taxon>Cnidaria</taxon>
        <taxon>Anthozoa</taxon>
        <taxon>Hexacorallia</taxon>
        <taxon>Scleractinia</taxon>
        <taxon>Fungiina</taxon>
        <taxon>Poritidae</taxon>
        <taxon>Porites</taxon>
    </lineage>
</organism>
<proteinExistence type="predicted"/>
<dbReference type="Proteomes" id="UP001159427">
    <property type="component" value="Unassembled WGS sequence"/>
</dbReference>
<dbReference type="InterPro" id="IPR049012">
    <property type="entry name" value="Mutator_transp_dom"/>
</dbReference>
<evidence type="ECO:0000259" key="1">
    <source>
        <dbReference type="Pfam" id="PF20700"/>
    </source>
</evidence>
<protein>
    <recommendedName>
        <fullName evidence="1">Mutator-like transposase domain-containing protein</fullName>
    </recommendedName>
</protein>
<evidence type="ECO:0000313" key="3">
    <source>
        <dbReference type="Proteomes" id="UP001159427"/>
    </source>
</evidence>